<feature type="region of interest" description="Disordered" evidence="1">
    <location>
        <begin position="927"/>
        <end position="990"/>
    </location>
</feature>
<dbReference type="EMBL" id="ML120370">
    <property type="protein sequence ID" value="RPB01960.1"/>
    <property type="molecule type" value="Genomic_DNA"/>
</dbReference>
<evidence type="ECO:0008006" key="4">
    <source>
        <dbReference type="Google" id="ProtNLM"/>
    </source>
</evidence>
<evidence type="ECO:0000313" key="2">
    <source>
        <dbReference type="EMBL" id="RPB01960.1"/>
    </source>
</evidence>
<name>A0A3N4JUF9_9PEZI</name>
<organism evidence="2 3">
    <name type="scientific">Choiromyces venosus 120613-1</name>
    <dbReference type="NCBI Taxonomy" id="1336337"/>
    <lineage>
        <taxon>Eukaryota</taxon>
        <taxon>Fungi</taxon>
        <taxon>Dikarya</taxon>
        <taxon>Ascomycota</taxon>
        <taxon>Pezizomycotina</taxon>
        <taxon>Pezizomycetes</taxon>
        <taxon>Pezizales</taxon>
        <taxon>Tuberaceae</taxon>
        <taxon>Choiromyces</taxon>
    </lineage>
</organism>
<proteinExistence type="predicted"/>
<accession>A0A3N4JUF9</accession>
<dbReference type="OrthoDB" id="5371510at2759"/>
<protein>
    <recommendedName>
        <fullName evidence="4">BTB domain-containing protein</fullName>
    </recommendedName>
</protein>
<keyword evidence="3" id="KW-1185">Reference proteome</keyword>
<feature type="compositionally biased region" description="Basic and acidic residues" evidence="1">
    <location>
        <begin position="544"/>
        <end position="554"/>
    </location>
</feature>
<gene>
    <name evidence="2" type="ORF">L873DRAFT_1788001</name>
</gene>
<feature type="compositionally biased region" description="Acidic residues" evidence="1">
    <location>
        <begin position="946"/>
        <end position="990"/>
    </location>
</feature>
<feature type="compositionally biased region" description="Basic and acidic residues" evidence="1">
    <location>
        <begin position="499"/>
        <end position="509"/>
    </location>
</feature>
<reference evidence="2 3" key="1">
    <citation type="journal article" date="2018" name="Nat. Ecol. Evol.">
        <title>Pezizomycetes genomes reveal the molecular basis of ectomycorrhizal truffle lifestyle.</title>
        <authorList>
            <person name="Murat C."/>
            <person name="Payen T."/>
            <person name="Noel B."/>
            <person name="Kuo A."/>
            <person name="Morin E."/>
            <person name="Chen J."/>
            <person name="Kohler A."/>
            <person name="Krizsan K."/>
            <person name="Balestrini R."/>
            <person name="Da Silva C."/>
            <person name="Montanini B."/>
            <person name="Hainaut M."/>
            <person name="Levati E."/>
            <person name="Barry K.W."/>
            <person name="Belfiori B."/>
            <person name="Cichocki N."/>
            <person name="Clum A."/>
            <person name="Dockter R.B."/>
            <person name="Fauchery L."/>
            <person name="Guy J."/>
            <person name="Iotti M."/>
            <person name="Le Tacon F."/>
            <person name="Lindquist E.A."/>
            <person name="Lipzen A."/>
            <person name="Malagnac F."/>
            <person name="Mello A."/>
            <person name="Molinier V."/>
            <person name="Miyauchi S."/>
            <person name="Poulain J."/>
            <person name="Riccioni C."/>
            <person name="Rubini A."/>
            <person name="Sitrit Y."/>
            <person name="Splivallo R."/>
            <person name="Traeger S."/>
            <person name="Wang M."/>
            <person name="Zifcakova L."/>
            <person name="Wipf D."/>
            <person name="Zambonelli A."/>
            <person name="Paolocci F."/>
            <person name="Nowrousian M."/>
            <person name="Ottonello S."/>
            <person name="Baldrian P."/>
            <person name="Spatafora J.W."/>
            <person name="Henrissat B."/>
            <person name="Nagy L.G."/>
            <person name="Aury J.M."/>
            <person name="Wincker P."/>
            <person name="Grigoriev I.V."/>
            <person name="Bonfante P."/>
            <person name="Martin F.M."/>
        </authorList>
    </citation>
    <scope>NUCLEOTIDE SEQUENCE [LARGE SCALE GENOMIC DNA]</scope>
    <source>
        <strain evidence="2 3">120613-1</strain>
    </source>
</reference>
<feature type="region of interest" description="Disordered" evidence="1">
    <location>
        <begin position="878"/>
        <end position="906"/>
    </location>
</feature>
<feature type="region of interest" description="Disordered" evidence="1">
    <location>
        <begin position="475"/>
        <end position="554"/>
    </location>
</feature>
<evidence type="ECO:0000313" key="3">
    <source>
        <dbReference type="Proteomes" id="UP000276215"/>
    </source>
</evidence>
<evidence type="ECO:0000256" key="1">
    <source>
        <dbReference type="SAM" id="MobiDB-lite"/>
    </source>
</evidence>
<dbReference type="Proteomes" id="UP000276215">
    <property type="component" value="Unassembled WGS sequence"/>
</dbReference>
<sequence>MFIRKLQLPLLNVTDADTLVFISPNTSPNPPHRVSSKALLASGSVVFKELLGPTSQHRALRKRKLVNNLPQGIKYVVDLSPPEEGPEALDAVLKLYCPKVVLEWQSGVTNGAYLEDDDHRYQREIWKVDKKRRSADLHKHGVVETVEENCDSISEACSSEAQSARQAIKTADTGIEPVEDQWIEPPPPAAHSTRRHSAAIERILHILHGLDPQLCTTPMWYTVCKVAVLLNCESTVVDHATSWLYADGNFIGKYPEVVMEIANDLKSKILFKDAFAILVGKVLRTSKSDSEEDPHCFDKIPEPALPWKRNIMHACWSLKIRVQMAHVHLLCAPEWLYNSEWIPEYAKLDKILSIPDLDHEVYKASLALRDAITEAIVVKLAPFLKKPWGTGDPLDDNEGLFTRPFWLRLRGLSGGCFWELFDETVSNAQGYLQDCIREYNAKRIKGKRPQSKPAITPRKIFDMLKVRGVISHVGTPRSELSHADNPQSVPPPRRLRVVNPDERRPDRPDSQTLPDDFNALDFQQDDDIAPPNYEPSSEPPPSYTHKDETSEHLVTENTTPRGMRIEIANPIKRKSMFEYSWDGEVAQEAASGEEGSSAVALCVGNSSKRRCSLEKAEDDKASVYSVSTIAGNEDYGEPEVFQISGVHEAIDHQTAPLNYDRKGKGKAVDFEDIREPPIRGEPSGSSLRILPGRTGAIEEDPLPLWLKWTKQAQNSDDPVLGSSWDERELFQELFKYDGDDGPESSSAAGVGAHATLGHTSYDRTIEQNPNINQGYNPNYDPLADPEMKQYFGNCESRQITDNAPPPRISPKISDSEFIVLDTMWKQSVNYVQEISSPFAEILTMYDPTSWPGDTSLLCLSEAEWRYLPLWADGLDDGTGGVFGDPLPEPVPQSPQEDCGEGAEVESLSESNYSDFLLEMESVASFEARVFSEDEGEDMDSMSTSTLEDEDDNGNEGEDDDEDDEDDEDEDEDEEWDGDSDNTEELGWEEC</sequence>
<dbReference type="AlphaFoldDB" id="A0A3N4JUF9"/>